<comment type="caution">
    <text evidence="1">The sequence shown here is derived from an EMBL/GenBank/DDBJ whole genome shotgun (WGS) entry which is preliminary data.</text>
</comment>
<gene>
    <name evidence="1" type="ORF">EJ04DRAFT_610507</name>
</gene>
<protein>
    <submittedName>
        <fullName evidence="1">Uncharacterized protein</fullName>
    </submittedName>
</protein>
<name>A0A9P4QUV9_9PLEO</name>
<dbReference type="Proteomes" id="UP000799444">
    <property type="component" value="Unassembled WGS sequence"/>
</dbReference>
<keyword evidence="2" id="KW-1185">Reference proteome</keyword>
<sequence>MKLLPDTDQFSRSSIPVCNAPPAINTENYLGTIERWLQQCTKNHKLCNIETDGGYFMIFLQG</sequence>
<evidence type="ECO:0000313" key="1">
    <source>
        <dbReference type="EMBL" id="KAF2731452.1"/>
    </source>
</evidence>
<evidence type="ECO:0000313" key="2">
    <source>
        <dbReference type="Proteomes" id="UP000799444"/>
    </source>
</evidence>
<reference evidence="1" key="1">
    <citation type="journal article" date="2020" name="Stud. Mycol.">
        <title>101 Dothideomycetes genomes: a test case for predicting lifestyles and emergence of pathogens.</title>
        <authorList>
            <person name="Haridas S."/>
            <person name="Albert R."/>
            <person name="Binder M."/>
            <person name="Bloem J."/>
            <person name="Labutti K."/>
            <person name="Salamov A."/>
            <person name="Andreopoulos B."/>
            <person name="Baker S."/>
            <person name="Barry K."/>
            <person name="Bills G."/>
            <person name="Bluhm B."/>
            <person name="Cannon C."/>
            <person name="Castanera R."/>
            <person name="Culley D."/>
            <person name="Daum C."/>
            <person name="Ezra D."/>
            <person name="Gonzalez J."/>
            <person name="Henrissat B."/>
            <person name="Kuo A."/>
            <person name="Liang C."/>
            <person name="Lipzen A."/>
            <person name="Lutzoni F."/>
            <person name="Magnuson J."/>
            <person name="Mondo S."/>
            <person name="Nolan M."/>
            <person name="Ohm R."/>
            <person name="Pangilinan J."/>
            <person name="Park H.-J."/>
            <person name="Ramirez L."/>
            <person name="Alfaro M."/>
            <person name="Sun H."/>
            <person name="Tritt A."/>
            <person name="Yoshinaga Y."/>
            <person name="Zwiers L.-H."/>
            <person name="Turgeon B."/>
            <person name="Goodwin S."/>
            <person name="Spatafora J."/>
            <person name="Crous P."/>
            <person name="Grigoriev I."/>
        </authorList>
    </citation>
    <scope>NUCLEOTIDE SEQUENCE</scope>
    <source>
        <strain evidence="1">CBS 125425</strain>
    </source>
</reference>
<proteinExistence type="predicted"/>
<dbReference type="AlphaFoldDB" id="A0A9P4QUV9"/>
<organism evidence="1 2">
    <name type="scientific">Polyplosphaeria fusca</name>
    <dbReference type="NCBI Taxonomy" id="682080"/>
    <lineage>
        <taxon>Eukaryota</taxon>
        <taxon>Fungi</taxon>
        <taxon>Dikarya</taxon>
        <taxon>Ascomycota</taxon>
        <taxon>Pezizomycotina</taxon>
        <taxon>Dothideomycetes</taxon>
        <taxon>Pleosporomycetidae</taxon>
        <taxon>Pleosporales</taxon>
        <taxon>Tetraplosphaeriaceae</taxon>
        <taxon>Polyplosphaeria</taxon>
    </lineage>
</organism>
<accession>A0A9P4QUV9</accession>
<dbReference type="EMBL" id="ML996195">
    <property type="protein sequence ID" value="KAF2731452.1"/>
    <property type="molecule type" value="Genomic_DNA"/>
</dbReference>